<comment type="similarity">
    <text evidence="1">Belongs to the SNF7 family.</text>
</comment>
<dbReference type="EMBL" id="SEYY01019109">
    <property type="protein sequence ID" value="KAB7498666.1"/>
    <property type="molecule type" value="Genomic_DNA"/>
</dbReference>
<proteinExistence type="inferred from homology"/>
<dbReference type="Proteomes" id="UP000326759">
    <property type="component" value="Unassembled WGS sequence"/>
</dbReference>
<sequence length="196" mass="22426">MQIKYLGLGTYNFAMQIKLSISDCELITSLCRLSISDWELITSLCRVSISDCELITSLCRLSISDWELITSLCRLSISDCELITSLCRADNLQIIFWPSLFIETVSQHFTTFYIKAISYSSKKMKLKMKFITKLFRGGKVAILSLKRKKRYEKELVQIDGTLFAIEMQREALEGVNANTKYTSNYGRRCKSNASCS</sequence>
<dbReference type="GO" id="GO:0007034">
    <property type="term" value="P:vacuolar transport"/>
    <property type="evidence" value="ECO:0007669"/>
    <property type="project" value="InterPro"/>
</dbReference>
<organism evidence="2 3">
    <name type="scientific">Armadillidium nasatum</name>
    <dbReference type="NCBI Taxonomy" id="96803"/>
    <lineage>
        <taxon>Eukaryota</taxon>
        <taxon>Metazoa</taxon>
        <taxon>Ecdysozoa</taxon>
        <taxon>Arthropoda</taxon>
        <taxon>Crustacea</taxon>
        <taxon>Multicrustacea</taxon>
        <taxon>Malacostraca</taxon>
        <taxon>Eumalacostraca</taxon>
        <taxon>Peracarida</taxon>
        <taxon>Isopoda</taxon>
        <taxon>Oniscidea</taxon>
        <taxon>Crinocheta</taxon>
        <taxon>Armadillidiidae</taxon>
        <taxon>Armadillidium</taxon>
    </lineage>
</organism>
<dbReference type="AlphaFoldDB" id="A0A5N5SWR0"/>
<protein>
    <submittedName>
        <fullName evidence="2">Charged multivesicular body protein 4c</fullName>
    </submittedName>
</protein>
<evidence type="ECO:0000313" key="2">
    <source>
        <dbReference type="EMBL" id="KAB7498666.1"/>
    </source>
</evidence>
<dbReference type="Gene3D" id="1.10.287.1060">
    <property type="entry name" value="ESAT-6-like"/>
    <property type="match status" value="1"/>
</dbReference>
<dbReference type="InterPro" id="IPR005024">
    <property type="entry name" value="Snf7_fam"/>
</dbReference>
<evidence type="ECO:0000256" key="1">
    <source>
        <dbReference type="ARBA" id="ARBA00006190"/>
    </source>
</evidence>
<reference evidence="2 3" key="1">
    <citation type="journal article" date="2019" name="PLoS Biol.">
        <title>Sex chromosomes control vertical transmission of feminizing Wolbachia symbionts in an isopod.</title>
        <authorList>
            <person name="Becking T."/>
            <person name="Chebbi M.A."/>
            <person name="Giraud I."/>
            <person name="Moumen B."/>
            <person name="Laverre T."/>
            <person name="Caubet Y."/>
            <person name="Peccoud J."/>
            <person name="Gilbert C."/>
            <person name="Cordaux R."/>
        </authorList>
    </citation>
    <scope>NUCLEOTIDE SEQUENCE [LARGE SCALE GENOMIC DNA]</scope>
    <source>
        <strain evidence="2">ANa2</strain>
        <tissue evidence="2">Whole body excluding digestive tract and cuticle</tissue>
    </source>
</reference>
<accession>A0A5N5SWR0</accession>
<gene>
    <name evidence="2" type="primary">chmp4c</name>
    <name evidence="2" type="ORF">Anas_05444</name>
</gene>
<dbReference type="OrthoDB" id="5592979at2759"/>
<comment type="caution">
    <text evidence="2">The sequence shown here is derived from an EMBL/GenBank/DDBJ whole genome shotgun (WGS) entry which is preliminary data.</text>
</comment>
<evidence type="ECO:0000313" key="3">
    <source>
        <dbReference type="Proteomes" id="UP000326759"/>
    </source>
</evidence>
<dbReference type="Pfam" id="PF03357">
    <property type="entry name" value="Snf7"/>
    <property type="match status" value="1"/>
</dbReference>
<name>A0A5N5SWR0_9CRUS</name>
<keyword evidence="3" id="KW-1185">Reference proteome</keyword>